<sequence>MFNGNYQLNSTGGTKIYINLDIPEVQHFKKEMVDVPLQEIVRIEVAQPESLEEAMIKNRKTIKELQQLYMEGEENEEIMNTYTCVAQISFIHDQECGWMYTSCNNCKSRVDENQYCNKCQVVPEYPIDRYRIIATIDDGHAKMTVGIFDKDVEKIIGKPITSMMKIYDQENGAEKVSNELQQCIGKTCTLKLKVYNKGYIQELTAIKVYHVETDEKVTTKRQGKEILKEIKKEGRQNKKQKTPRAGTTEEIPTTSTSPTTNQEQIQLTDDGKNS</sequence>
<feature type="compositionally biased region" description="Low complexity" evidence="6">
    <location>
        <begin position="248"/>
        <end position="260"/>
    </location>
</feature>
<dbReference type="GO" id="GO:0003677">
    <property type="term" value="F:DNA binding"/>
    <property type="evidence" value="ECO:0007669"/>
    <property type="project" value="UniProtKB-KW"/>
</dbReference>
<dbReference type="Gene3D" id="2.40.50.140">
    <property type="entry name" value="Nucleic acid-binding proteins"/>
    <property type="match status" value="2"/>
</dbReference>
<evidence type="ECO:0000313" key="9">
    <source>
        <dbReference type="RefSeq" id="XP_056699668.1"/>
    </source>
</evidence>
<dbReference type="PANTHER" id="PTHR47165:SF4">
    <property type="entry name" value="OS03G0429900 PROTEIN"/>
    <property type="match status" value="1"/>
</dbReference>
<keyword evidence="2" id="KW-0479">Metal-binding</keyword>
<evidence type="ECO:0000256" key="6">
    <source>
        <dbReference type="SAM" id="MobiDB-lite"/>
    </source>
</evidence>
<protein>
    <submittedName>
        <fullName evidence="9">Replication protein A 70 kDa DNA-binding subunit B</fullName>
    </submittedName>
</protein>
<evidence type="ECO:0000256" key="1">
    <source>
        <dbReference type="ARBA" id="ARBA00005690"/>
    </source>
</evidence>
<keyword evidence="5 9" id="KW-0238">DNA-binding</keyword>
<gene>
    <name evidence="9" type="primary">LOC130472503</name>
</gene>
<feature type="domain" description="Replication factor A C-terminal" evidence="7">
    <location>
        <begin position="82"/>
        <end position="204"/>
    </location>
</feature>
<evidence type="ECO:0000256" key="5">
    <source>
        <dbReference type="ARBA" id="ARBA00023125"/>
    </source>
</evidence>
<evidence type="ECO:0000259" key="7">
    <source>
        <dbReference type="Pfam" id="PF08646"/>
    </source>
</evidence>
<proteinExistence type="inferred from homology"/>
<dbReference type="CDD" id="cd04476">
    <property type="entry name" value="RPA1_DBD_C"/>
    <property type="match status" value="1"/>
</dbReference>
<dbReference type="PANTHER" id="PTHR47165">
    <property type="entry name" value="OS03G0429900 PROTEIN"/>
    <property type="match status" value="1"/>
</dbReference>
<dbReference type="SUPFAM" id="SSF50249">
    <property type="entry name" value="Nucleic acid-binding proteins"/>
    <property type="match status" value="1"/>
</dbReference>
<dbReference type="InterPro" id="IPR047192">
    <property type="entry name" value="Euk_RPA1_DBD_C"/>
</dbReference>
<feature type="region of interest" description="Disordered" evidence="6">
    <location>
        <begin position="228"/>
        <end position="274"/>
    </location>
</feature>
<evidence type="ECO:0000256" key="3">
    <source>
        <dbReference type="ARBA" id="ARBA00022771"/>
    </source>
</evidence>
<comment type="similarity">
    <text evidence="1">Belongs to the replication factor A protein 1 family.</text>
</comment>
<dbReference type="RefSeq" id="XP_056699668.1">
    <property type="nucleotide sequence ID" value="XM_056843690.1"/>
</dbReference>
<evidence type="ECO:0000313" key="8">
    <source>
        <dbReference type="Proteomes" id="UP000813463"/>
    </source>
</evidence>
<dbReference type="InterPro" id="IPR012340">
    <property type="entry name" value="NA-bd_OB-fold"/>
</dbReference>
<dbReference type="GeneID" id="130472503"/>
<evidence type="ECO:0000256" key="2">
    <source>
        <dbReference type="ARBA" id="ARBA00022723"/>
    </source>
</evidence>
<dbReference type="Pfam" id="PF08646">
    <property type="entry name" value="Rep_fac-A_C"/>
    <property type="match status" value="1"/>
</dbReference>
<name>A0ABM3RVL0_SPIOL</name>
<reference evidence="9" key="2">
    <citation type="submission" date="2025-08" db="UniProtKB">
        <authorList>
            <consortium name="RefSeq"/>
        </authorList>
    </citation>
    <scope>IDENTIFICATION</scope>
    <source>
        <tissue evidence="9">Leaf</tissue>
    </source>
</reference>
<accession>A0ABM3RVL0</accession>
<dbReference type="Proteomes" id="UP000813463">
    <property type="component" value="Chromosome 4"/>
</dbReference>
<evidence type="ECO:0000256" key="4">
    <source>
        <dbReference type="ARBA" id="ARBA00022833"/>
    </source>
</evidence>
<dbReference type="InterPro" id="IPR013955">
    <property type="entry name" value="Rep_factor-A_C"/>
</dbReference>
<organism evidence="8 9">
    <name type="scientific">Spinacia oleracea</name>
    <name type="common">Spinach</name>
    <dbReference type="NCBI Taxonomy" id="3562"/>
    <lineage>
        <taxon>Eukaryota</taxon>
        <taxon>Viridiplantae</taxon>
        <taxon>Streptophyta</taxon>
        <taxon>Embryophyta</taxon>
        <taxon>Tracheophyta</taxon>
        <taxon>Spermatophyta</taxon>
        <taxon>Magnoliopsida</taxon>
        <taxon>eudicotyledons</taxon>
        <taxon>Gunneridae</taxon>
        <taxon>Pentapetalae</taxon>
        <taxon>Caryophyllales</taxon>
        <taxon>Chenopodiaceae</taxon>
        <taxon>Chenopodioideae</taxon>
        <taxon>Anserineae</taxon>
        <taxon>Spinacia</taxon>
    </lineage>
</organism>
<keyword evidence="8" id="KW-1185">Reference proteome</keyword>
<keyword evidence="3" id="KW-0863">Zinc-finger</keyword>
<reference evidence="8" key="1">
    <citation type="journal article" date="2021" name="Nat. Commun.">
        <title>Genomic analyses provide insights into spinach domestication and the genetic basis of agronomic traits.</title>
        <authorList>
            <person name="Cai X."/>
            <person name="Sun X."/>
            <person name="Xu C."/>
            <person name="Sun H."/>
            <person name="Wang X."/>
            <person name="Ge C."/>
            <person name="Zhang Z."/>
            <person name="Wang Q."/>
            <person name="Fei Z."/>
            <person name="Jiao C."/>
            <person name="Wang Q."/>
        </authorList>
    </citation>
    <scope>NUCLEOTIDE SEQUENCE [LARGE SCALE GENOMIC DNA]</scope>
    <source>
        <strain evidence="8">cv. Varoflay</strain>
    </source>
</reference>
<keyword evidence="4" id="KW-0862">Zinc</keyword>